<protein>
    <recommendedName>
        <fullName evidence="3">amidase</fullName>
        <ecNumber evidence="3">3.5.1.4</ecNumber>
    </recommendedName>
</protein>
<dbReference type="InterPro" id="IPR020556">
    <property type="entry name" value="Amidase_CS"/>
</dbReference>
<dbReference type="Proteomes" id="UP000813385">
    <property type="component" value="Unassembled WGS sequence"/>
</dbReference>
<keyword evidence="4" id="KW-0378">Hydrolase</keyword>
<dbReference type="Gene3D" id="3.90.1300.10">
    <property type="entry name" value="Amidase signature (AS) domain"/>
    <property type="match status" value="1"/>
</dbReference>
<accession>A0A8K0X8D3</accession>
<dbReference type="EC" id="3.5.1.4" evidence="3"/>
<comment type="similarity">
    <text evidence="2">Belongs to the amidase family.</text>
</comment>
<dbReference type="InterPro" id="IPR021858">
    <property type="entry name" value="Fun_TF"/>
</dbReference>
<evidence type="ECO:0000256" key="4">
    <source>
        <dbReference type="ARBA" id="ARBA00022801"/>
    </source>
</evidence>
<evidence type="ECO:0000256" key="5">
    <source>
        <dbReference type="ARBA" id="ARBA00023242"/>
    </source>
</evidence>
<evidence type="ECO:0000256" key="3">
    <source>
        <dbReference type="ARBA" id="ARBA00012922"/>
    </source>
</evidence>
<dbReference type="InterPro" id="IPR023631">
    <property type="entry name" value="Amidase_dom"/>
</dbReference>
<evidence type="ECO:0000313" key="8">
    <source>
        <dbReference type="Proteomes" id="UP000813385"/>
    </source>
</evidence>
<proteinExistence type="inferred from homology"/>
<organism evidence="7 8">
    <name type="scientific">Plectosphaerella cucumerina</name>
    <dbReference type="NCBI Taxonomy" id="40658"/>
    <lineage>
        <taxon>Eukaryota</taxon>
        <taxon>Fungi</taxon>
        <taxon>Dikarya</taxon>
        <taxon>Ascomycota</taxon>
        <taxon>Pezizomycotina</taxon>
        <taxon>Sordariomycetes</taxon>
        <taxon>Hypocreomycetidae</taxon>
        <taxon>Glomerellales</taxon>
        <taxon>Plectosphaerellaceae</taxon>
        <taxon>Plectosphaerella</taxon>
    </lineage>
</organism>
<gene>
    <name evidence="7" type="ORF">B0T11DRAFT_327021</name>
</gene>
<feature type="domain" description="Amidase" evidence="6">
    <location>
        <begin position="80"/>
        <end position="528"/>
    </location>
</feature>
<dbReference type="PANTHER" id="PTHR46072:SF4">
    <property type="entry name" value="AMIDASE C550.07-RELATED"/>
    <property type="match status" value="1"/>
</dbReference>
<sequence>MGSVTTSWEAKTLGVRQILRDSLNPDWLLPVDKLPPKSQKNVSTFIETSGALTSRELEITTKTAVALVADMAAGSLSAVETVTAFLKRAHVAHQLTNFATEFMVKDALDAAKELDEYYEATGKLVGPLHGLPISTKEHIGLKGRIVHSGYVAWTDNVVDEDALIVKLAKKAGAVFHVRTNEPQIVMHLDCSNPIHGTTVNPHNRDLTCGGSSGGEGVSLGLRCAVIGLGTDVGGSVRVPAAFCGSSGLKTTSLRNPYGGICLPGLGHESVRCVVSPLANSIGDIALFEDAILGMTPWETETSLVPLPWRKLSDPAPRDLTIGVIWDDGVVHPHPPVTRALRMAVDKLRGAGCNVVDWEPYQHAEAGKLIMALYFPDGGATQWDLLNEGGEPVAHLTKVTLGPSKGVPMSFPELWSSNNRRDNYRDKYNQLMRERGVDLILSPAYVGAAAVCGQAEYFHYTSIWNILDQPSITFQTGVKVDPAVDVVDTAYKPRSEVDAREYNEYDAATFEGAPIALQLTGKRYRDEEVTTSHTSTSSAFPLSPACPNLACTGTFAPDELGLAHHYHTVFSKLLLLPSADPGDTAAFTASMSDLMMRSDGVRSAVLAAAAANRSALSSIQSYQNLSLGYYDKTVKYVSSALGKLDRSGPSRDLAMAVTFLYVYDLWGQDPSLDARNHVTGAINLMKLRYHHVSSTSPPMPAWERVVAESVIYQAFYLAIRRPLSPDFDLDPDFFEDGIGLDRFVPVCTASTQASPILGLPLQLYFLIVAVVKANKLQGEQRTNRLRELREEVNLWEQRIETPADDDSTYDFTKDAMDLFVLATSLLLDHCAQPLDHGGASQGQPPWQVQHMLRIFQRPGSCELWSGCYLGAWPVLIMGYAVHGEAQISPVRAVLARMMTRTGYGELKRISEELEGLWARQTFGC</sequence>
<evidence type="ECO:0000256" key="2">
    <source>
        <dbReference type="ARBA" id="ARBA00009199"/>
    </source>
</evidence>
<keyword evidence="8" id="KW-1185">Reference proteome</keyword>
<comment type="caution">
    <text evidence="7">The sequence shown here is derived from an EMBL/GenBank/DDBJ whole genome shotgun (WGS) entry which is preliminary data.</text>
</comment>
<dbReference type="SUPFAM" id="SSF75304">
    <property type="entry name" value="Amidase signature (AS) enzymes"/>
    <property type="match status" value="1"/>
</dbReference>
<reference evidence="7" key="1">
    <citation type="journal article" date="2021" name="Nat. Commun.">
        <title>Genetic determinants of endophytism in the Arabidopsis root mycobiome.</title>
        <authorList>
            <person name="Mesny F."/>
            <person name="Miyauchi S."/>
            <person name="Thiergart T."/>
            <person name="Pickel B."/>
            <person name="Atanasova L."/>
            <person name="Karlsson M."/>
            <person name="Huettel B."/>
            <person name="Barry K.W."/>
            <person name="Haridas S."/>
            <person name="Chen C."/>
            <person name="Bauer D."/>
            <person name="Andreopoulos W."/>
            <person name="Pangilinan J."/>
            <person name="LaButti K."/>
            <person name="Riley R."/>
            <person name="Lipzen A."/>
            <person name="Clum A."/>
            <person name="Drula E."/>
            <person name="Henrissat B."/>
            <person name="Kohler A."/>
            <person name="Grigoriev I.V."/>
            <person name="Martin F.M."/>
            <person name="Hacquard S."/>
        </authorList>
    </citation>
    <scope>NUCLEOTIDE SEQUENCE</scope>
    <source>
        <strain evidence="7">MPI-CAGE-AT-0016</strain>
    </source>
</reference>
<evidence type="ECO:0000313" key="7">
    <source>
        <dbReference type="EMBL" id="KAH7368881.1"/>
    </source>
</evidence>
<keyword evidence="5" id="KW-0539">Nucleus</keyword>
<dbReference type="AlphaFoldDB" id="A0A8K0X8D3"/>
<dbReference type="EMBL" id="JAGPXD010000002">
    <property type="protein sequence ID" value="KAH7368881.1"/>
    <property type="molecule type" value="Genomic_DNA"/>
</dbReference>
<dbReference type="GO" id="GO:0004040">
    <property type="term" value="F:amidase activity"/>
    <property type="evidence" value="ECO:0007669"/>
    <property type="project" value="UniProtKB-EC"/>
</dbReference>
<dbReference type="OrthoDB" id="6428749at2759"/>
<dbReference type="PROSITE" id="PS00571">
    <property type="entry name" value="AMIDASES"/>
    <property type="match status" value="1"/>
</dbReference>
<dbReference type="InterPro" id="IPR036928">
    <property type="entry name" value="AS_sf"/>
</dbReference>
<evidence type="ECO:0000256" key="1">
    <source>
        <dbReference type="ARBA" id="ARBA00001311"/>
    </source>
</evidence>
<name>A0A8K0X8D3_9PEZI</name>
<dbReference type="Pfam" id="PF11951">
    <property type="entry name" value="Fungal_trans_2"/>
    <property type="match status" value="1"/>
</dbReference>
<evidence type="ECO:0000259" key="6">
    <source>
        <dbReference type="Pfam" id="PF01425"/>
    </source>
</evidence>
<dbReference type="PANTHER" id="PTHR46072">
    <property type="entry name" value="AMIDASE-RELATED-RELATED"/>
    <property type="match status" value="1"/>
</dbReference>
<comment type="catalytic activity">
    <reaction evidence="1">
        <text>a monocarboxylic acid amide + H2O = a monocarboxylate + NH4(+)</text>
        <dbReference type="Rhea" id="RHEA:12020"/>
        <dbReference type="ChEBI" id="CHEBI:15377"/>
        <dbReference type="ChEBI" id="CHEBI:28938"/>
        <dbReference type="ChEBI" id="CHEBI:35757"/>
        <dbReference type="ChEBI" id="CHEBI:83628"/>
        <dbReference type="EC" id="3.5.1.4"/>
    </reaction>
</comment>
<dbReference type="Pfam" id="PF01425">
    <property type="entry name" value="Amidase"/>
    <property type="match status" value="1"/>
</dbReference>